<sequence length="158" mass="17295">MESLRYRKARTEDMEAVMALQTAVFHGEQLIPRDAVEAFLAMEPQCWVAELDGVIVGTAAAWHEGGQLHWGRFIVTKALRGRHIGTKLAAFTFAELFAQGIDSIFMEARDTTVAIVGKMGGTVAGEPVPFYKGTVTPVWITRAAFARCSQEMQNGCSS</sequence>
<dbReference type="EMBL" id="CP029462">
    <property type="protein sequence ID" value="AXL21515.1"/>
    <property type="molecule type" value="Genomic_DNA"/>
</dbReference>
<dbReference type="AlphaFoldDB" id="A0A346B072"/>
<dbReference type="Gene3D" id="3.40.630.30">
    <property type="match status" value="1"/>
</dbReference>
<dbReference type="PROSITE" id="PS51186">
    <property type="entry name" value="GNAT"/>
    <property type="match status" value="1"/>
</dbReference>
<reference evidence="2 3" key="1">
    <citation type="submission" date="2018-05" db="EMBL/GenBank/DDBJ databases">
        <title>Complete genome sequence of Megasphaera sp. AJH120T, isolated from the ceca of a chicken.</title>
        <authorList>
            <person name="Maki J."/>
            <person name="Looft T."/>
        </authorList>
    </citation>
    <scope>NUCLEOTIDE SEQUENCE [LARGE SCALE GENOMIC DNA]</scope>
    <source>
        <strain evidence="2 3">AJH120</strain>
    </source>
</reference>
<accession>A0A346B072</accession>
<feature type="domain" description="N-acetyltransferase" evidence="1">
    <location>
        <begin position="4"/>
        <end position="143"/>
    </location>
</feature>
<dbReference type="OrthoDB" id="9796171at2"/>
<dbReference type="Pfam" id="PF00583">
    <property type="entry name" value="Acetyltransf_1"/>
    <property type="match status" value="1"/>
</dbReference>
<name>A0A346B072_9FIRM</name>
<organism evidence="2 3">
    <name type="scientific">Megasphaera stantonii</name>
    <dbReference type="NCBI Taxonomy" id="2144175"/>
    <lineage>
        <taxon>Bacteria</taxon>
        <taxon>Bacillati</taxon>
        <taxon>Bacillota</taxon>
        <taxon>Negativicutes</taxon>
        <taxon>Veillonellales</taxon>
        <taxon>Veillonellaceae</taxon>
        <taxon>Megasphaera</taxon>
    </lineage>
</organism>
<protein>
    <submittedName>
        <fullName evidence="2">GNAT family N-acetyltransferase</fullName>
    </submittedName>
</protein>
<dbReference type="GO" id="GO:0016747">
    <property type="term" value="F:acyltransferase activity, transferring groups other than amino-acyl groups"/>
    <property type="evidence" value="ECO:0007669"/>
    <property type="project" value="InterPro"/>
</dbReference>
<gene>
    <name evidence="2" type="ORF">DKB62_08025</name>
</gene>
<evidence type="ECO:0000259" key="1">
    <source>
        <dbReference type="PROSITE" id="PS51186"/>
    </source>
</evidence>
<dbReference type="SUPFAM" id="SSF55729">
    <property type="entry name" value="Acyl-CoA N-acyltransferases (Nat)"/>
    <property type="match status" value="1"/>
</dbReference>
<dbReference type="InterPro" id="IPR000182">
    <property type="entry name" value="GNAT_dom"/>
</dbReference>
<dbReference type="RefSeq" id="WP_095629291.1">
    <property type="nucleotide sequence ID" value="NZ_CP029462.1"/>
</dbReference>
<dbReference type="KEGG" id="meg:DKB62_08025"/>
<evidence type="ECO:0000313" key="3">
    <source>
        <dbReference type="Proteomes" id="UP000254337"/>
    </source>
</evidence>
<proteinExistence type="predicted"/>
<dbReference type="CDD" id="cd04301">
    <property type="entry name" value="NAT_SF"/>
    <property type="match status" value="1"/>
</dbReference>
<dbReference type="Proteomes" id="UP000254337">
    <property type="component" value="Chromosome"/>
</dbReference>
<keyword evidence="2" id="KW-0808">Transferase</keyword>
<evidence type="ECO:0000313" key="2">
    <source>
        <dbReference type="EMBL" id="AXL21515.1"/>
    </source>
</evidence>
<keyword evidence="3" id="KW-1185">Reference proteome</keyword>
<dbReference type="InterPro" id="IPR016181">
    <property type="entry name" value="Acyl_CoA_acyltransferase"/>
</dbReference>